<keyword evidence="4" id="KW-0472">Membrane</keyword>
<feature type="domain" description="SusD-like N-terminal" evidence="7">
    <location>
        <begin position="101"/>
        <end position="207"/>
    </location>
</feature>
<dbReference type="InterPro" id="IPR011990">
    <property type="entry name" value="TPR-like_helical_dom_sf"/>
</dbReference>
<evidence type="ECO:0000256" key="3">
    <source>
        <dbReference type="ARBA" id="ARBA00022729"/>
    </source>
</evidence>
<name>A0ABV6HPC1_9SPHI</name>
<dbReference type="Proteomes" id="UP001589774">
    <property type="component" value="Unassembled WGS sequence"/>
</dbReference>
<comment type="similarity">
    <text evidence="2">Belongs to the SusD family.</text>
</comment>
<evidence type="ECO:0000256" key="4">
    <source>
        <dbReference type="ARBA" id="ARBA00023136"/>
    </source>
</evidence>
<gene>
    <name evidence="8" type="ORF">ACFFI0_20485</name>
</gene>
<proteinExistence type="inferred from homology"/>
<dbReference type="Pfam" id="PF07980">
    <property type="entry name" value="SusD_RagB"/>
    <property type="match status" value="1"/>
</dbReference>
<evidence type="ECO:0000259" key="7">
    <source>
        <dbReference type="Pfam" id="PF14322"/>
    </source>
</evidence>
<evidence type="ECO:0000313" key="8">
    <source>
        <dbReference type="EMBL" id="MFC0320715.1"/>
    </source>
</evidence>
<keyword evidence="3" id="KW-0732">Signal</keyword>
<dbReference type="RefSeq" id="WP_377477621.1">
    <property type="nucleotide sequence ID" value="NZ_JBHLWO010000002.1"/>
</dbReference>
<feature type="domain" description="RagB/SusD" evidence="6">
    <location>
        <begin position="285"/>
        <end position="580"/>
    </location>
</feature>
<dbReference type="SUPFAM" id="SSF48452">
    <property type="entry name" value="TPR-like"/>
    <property type="match status" value="1"/>
</dbReference>
<reference evidence="8 9" key="1">
    <citation type="submission" date="2024-09" db="EMBL/GenBank/DDBJ databases">
        <authorList>
            <person name="Sun Q."/>
            <person name="Mori K."/>
        </authorList>
    </citation>
    <scope>NUCLEOTIDE SEQUENCE [LARGE SCALE GENOMIC DNA]</scope>
    <source>
        <strain evidence="8 9">CCM 7765</strain>
    </source>
</reference>
<sequence length="584" mass="66922">MKVIYKIACLTFSAWSLLGCESAFDITPETQIAESPAIFENEAGLQTFSNGFYNSLDFNSIKDDKFSDNMEHIASPPTIRTALYTLPTALGSGGWSWTELRNLNYFITNVEQYTKDEELKNRYLGLAKFFRAWFYFKKVKTFGDVPLYTKVLGTNDEDLYKGRDERTVVMDHVLSDLNFAIEHLPAEKNKNRISKWTALALKSRISLFEGSWRKYHSAENLPDADKWLEECAAAAKELMDANVYNIYTTATPETDYAAMFQAAEANPDEVILARSASQIYFYYTPEFTSTSNGNYGATHSLISDYTTIEGDSYYTSRGGDIMEVEYFDEFQNRDLRLKQSVVYPGYVRIGTSSKSVNDFAQNRTGYQVTKRVGPPLEDQGNDSRDAILIRYAEVLLNYAEARAILGRLTQSDLDLTVNRLRERAGVMKKMTLPLLTDALQLNRYKRTTDPNVLEICRERRVELAFEGFRRDDLIRWNEGHLFRSEYQGIYIKGFNQLIDLDRDGKYDLYVVNSTDPLPTDRVSGVQYFKLSSVNGLSEGNSGRLTPYNITKKNFEDWEYLSPIPQEEITLNTNLTQNPGWDKIQ</sequence>
<comment type="caution">
    <text evidence="8">The sequence shown here is derived from an EMBL/GenBank/DDBJ whole genome shotgun (WGS) entry which is preliminary data.</text>
</comment>
<comment type="subcellular location">
    <subcellularLocation>
        <location evidence="1">Cell outer membrane</location>
    </subcellularLocation>
</comment>
<evidence type="ECO:0000256" key="5">
    <source>
        <dbReference type="ARBA" id="ARBA00023237"/>
    </source>
</evidence>
<dbReference type="InterPro" id="IPR012944">
    <property type="entry name" value="SusD_RagB_dom"/>
</dbReference>
<dbReference type="Gene3D" id="1.25.40.390">
    <property type="match status" value="1"/>
</dbReference>
<keyword evidence="5" id="KW-0998">Cell outer membrane</keyword>
<keyword evidence="9" id="KW-1185">Reference proteome</keyword>
<evidence type="ECO:0000259" key="6">
    <source>
        <dbReference type="Pfam" id="PF07980"/>
    </source>
</evidence>
<dbReference type="EMBL" id="JBHLWO010000002">
    <property type="protein sequence ID" value="MFC0320715.1"/>
    <property type="molecule type" value="Genomic_DNA"/>
</dbReference>
<evidence type="ECO:0000256" key="1">
    <source>
        <dbReference type="ARBA" id="ARBA00004442"/>
    </source>
</evidence>
<evidence type="ECO:0000313" key="9">
    <source>
        <dbReference type="Proteomes" id="UP001589774"/>
    </source>
</evidence>
<dbReference type="PROSITE" id="PS51257">
    <property type="entry name" value="PROKAR_LIPOPROTEIN"/>
    <property type="match status" value="1"/>
</dbReference>
<protein>
    <submittedName>
        <fullName evidence="8">RagB/SusD family nutrient uptake outer membrane protein</fullName>
    </submittedName>
</protein>
<evidence type="ECO:0000256" key="2">
    <source>
        <dbReference type="ARBA" id="ARBA00006275"/>
    </source>
</evidence>
<organism evidence="8 9">
    <name type="scientific">Olivibacter oleidegradans</name>
    <dbReference type="NCBI Taxonomy" id="760123"/>
    <lineage>
        <taxon>Bacteria</taxon>
        <taxon>Pseudomonadati</taxon>
        <taxon>Bacteroidota</taxon>
        <taxon>Sphingobacteriia</taxon>
        <taxon>Sphingobacteriales</taxon>
        <taxon>Sphingobacteriaceae</taxon>
        <taxon>Olivibacter</taxon>
    </lineage>
</organism>
<accession>A0ABV6HPC1</accession>
<dbReference type="InterPro" id="IPR033985">
    <property type="entry name" value="SusD-like_N"/>
</dbReference>
<dbReference type="Pfam" id="PF14322">
    <property type="entry name" value="SusD-like_3"/>
    <property type="match status" value="1"/>
</dbReference>